<evidence type="ECO:0000259" key="7">
    <source>
        <dbReference type="SMART" id="SM00916"/>
    </source>
</evidence>
<dbReference type="Gene3D" id="3.40.30.10">
    <property type="entry name" value="Glutaredoxin"/>
    <property type="match status" value="1"/>
</dbReference>
<keyword evidence="3" id="KW-0689">Ribosomal protein</keyword>
<name>A0ABD2NJN3_9CUCU</name>
<organism evidence="8 9">
    <name type="scientific">Cryptolaemus montrouzieri</name>
    <dbReference type="NCBI Taxonomy" id="559131"/>
    <lineage>
        <taxon>Eukaryota</taxon>
        <taxon>Metazoa</taxon>
        <taxon>Ecdysozoa</taxon>
        <taxon>Arthropoda</taxon>
        <taxon>Hexapoda</taxon>
        <taxon>Insecta</taxon>
        <taxon>Pterygota</taxon>
        <taxon>Neoptera</taxon>
        <taxon>Endopterygota</taxon>
        <taxon>Coleoptera</taxon>
        <taxon>Polyphaga</taxon>
        <taxon>Cucujiformia</taxon>
        <taxon>Coccinelloidea</taxon>
        <taxon>Coccinellidae</taxon>
        <taxon>Scymninae</taxon>
        <taxon>Scymnini</taxon>
        <taxon>Cryptolaemus</taxon>
    </lineage>
</organism>
<comment type="subcellular location">
    <subcellularLocation>
        <location evidence="1">Mitochondrion</location>
    </subcellularLocation>
</comment>
<evidence type="ECO:0000256" key="1">
    <source>
        <dbReference type="ARBA" id="ARBA00004173"/>
    </source>
</evidence>
<keyword evidence="4" id="KW-0496">Mitochondrion</keyword>
<evidence type="ECO:0000313" key="8">
    <source>
        <dbReference type="EMBL" id="KAL3278814.1"/>
    </source>
</evidence>
<evidence type="ECO:0000256" key="4">
    <source>
        <dbReference type="ARBA" id="ARBA00023128"/>
    </source>
</evidence>
<dbReference type="FunFam" id="3.40.30.10:FF:000257">
    <property type="entry name" value="39S ribosomal protein L43"/>
    <property type="match status" value="1"/>
</dbReference>
<dbReference type="EMBL" id="JABFTP020000124">
    <property type="protein sequence ID" value="KAL3278814.1"/>
    <property type="molecule type" value="Genomic_DNA"/>
</dbReference>
<dbReference type="InterPro" id="IPR039927">
    <property type="entry name" value="Ribosomal_mL43"/>
</dbReference>
<comment type="similarity">
    <text evidence="2">Belongs to the mitochondrion-specific ribosomal protein mL43 family.</text>
</comment>
<dbReference type="Proteomes" id="UP001516400">
    <property type="component" value="Unassembled WGS sequence"/>
</dbReference>
<evidence type="ECO:0000256" key="5">
    <source>
        <dbReference type="ARBA" id="ARBA00023274"/>
    </source>
</evidence>
<dbReference type="GO" id="GO:0005840">
    <property type="term" value="C:ribosome"/>
    <property type="evidence" value="ECO:0007669"/>
    <property type="project" value="UniProtKB-KW"/>
</dbReference>
<evidence type="ECO:0000256" key="2">
    <source>
        <dbReference type="ARBA" id="ARBA00006073"/>
    </source>
</evidence>
<comment type="caution">
    <text evidence="8">The sequence shown here is derived from an EMBL/GenBank/DDBJ whole genome shotgun (WGS) entry which is preliminary data.</text>
</comment>
<dbReference type="PANTHER" id="PTHR21396">
    <property type="entry name" value="39S RIBOSOMAL PROTEIN L43"/>
    <property type="match status" value="1"/>
</dbReference>
<dbReference type="Pfam" id="PF05047">
    <property type="entry name" value="L51_S25_CI-B8"/>
    <property type="match status" value="1"/>
</dbReference>
<evidence type="ECO:0000313" key="9">
    <source>
        <dbReference type="Proteomes" id="UP001516400"/>
    </source>
</evidence>
<dbReference type="PANTHER" id="PTHR21396:SF2">
    <property type="entry name" value="LARGE RIBOSOMAL SUBUNIT PROTEIN ML43"/>
    <property type="match status" value="1"/>
</dbReference>
<gene>
    <name evidence="8" type="ORF">HHI36_016336</name>
</gene>
<dbReference type="SUPFAM" id="SSF52833">
    <property type="entry name" value="Thioredoxin-like"/>
    <property type="match status" value="1"/>
</dbReference>
<keyword evidence="9" id="KW-1185">Reference proteome</keyword>
<dbReference type="InterPro" id="IPR007741">
    <property type="entry name" value="Ribosomal_mL43/mS25/NADH_DH"/>
</dbReference>
<reference evidence="8 9" key="1">
    <citation type="journal article" date="2021" name="BMC Biol.">
        <title>Horizontally acquired antibacterial genes associated with adaptive radiation of ladybird beetles.</title>
        <authorList>
            <person name="Li H.S."/>
            <person name="Tang X.F."/>
            <person name="Huang Y.H."/>
            <person name="Xu Z.Y."/>
            <person name="Chen M.L."/>
            <person name="Du X.Y."/>
            <person name="Qiu B.Y."/>
            <person name="Chen P.T."/>
            <person name="Zhang W."/>
            <person name="Slipinski A."/>
            <person name="Escalona H.E."/>
            <person name="Waterhouse R.M."/>
            <person name="Zwick A."/>
            <person name="Pang H."/>
        </authorList>
    </citation>
    <scope>NUCLEOTIDE SEQUENCE [LARGE SCALE GENOMIC DNA]</scope>
    <source>
        <strain evidence="8">SYSU2018</strain>
    </source>
</reference>
<dbReference type="GO" id="GO:0005739">
    <property type="term" value="C:mitochondrion"/>
    <property type="evidence" value="ECO:0007669"/>
    <property type="project" value="UniProtKB-SubCell"/>
</dbReference>
<feature type="domain" description="Ribosomal protein/NADH dehydrogenase" evidence="7">
    <location>
        <begin position="37"/>
        <end position="110"/>
    </location>
</feature>
<keyword evidence="5" id="KW-0687">Ribonucleoprotein</keyword>
<protein>
    <recommendedName>
        <fullName evidence="6">Large ribosomal subunit protein mL43</fullName>
    </recommendedName>
</protein>
<accession>A0ABD2NJN3</accession>
<dbReference type="InterPro" id="IPR036249">
    <property type="entry name" value="Thioredoxin-like_sf"/>
</dbReference>
<evidence type="ECO:0000256" key="3">
    <source>
        <dbReference type="ARBA" id="ARBA00022980"/>
    </source>
</evidence>
<dbReference type="GO" id="GO:1990904">
    <property type="term" value="C:ribonucleoprotein complex"/>
    <property type="evidence" value="ECO:0007669"/>
    <property type="project" value="UniProtKB-KW"/>
</dbReference>
<dbReference type="AlphaFoldDB" id="A0ABD2NJN3"/>
<dbReference type="SMART" id="SM00916">
    <property type="entry name" value="L51_S25_CI-B8"/>
    <property type="match status" value="1"/>
</dbReference>
<sequence>MSNTSLVFTPSFIKNPSQNGLGRYVCQLQRVVLKFCKNNGSSRGMREFIEEELVDYARSNPGVVVYLKPRRHRGPVISAEYLNGDKQWINCRNFTKVEIFKWLNLLKTQQGDTTGLRFRKLWHTEMPSIQGPWTPYTFRPSSLNLISFPNEDLSKAPEEESATDKLIELYKKQRISES</sequence>
<proteinExistence type="inferred from homology"/>
<evidence type="ECO:0000256" key="6">
    <source>
        <dbReference type="ARBA" id="ARBA00035188"/>
    </source>
</evidence>